<dbReference type="AlphaFoldDB" id="A0A6N6JCP7"/>
<dbReference type="RefSeq" id="WP_243144817.1">
    <property type="nucleotide sequence ID" value="NZ_BLJE01000001.1"/>
</dbReference>
<organism evidence="3 4">
    <name type="scientific">Litoreibacter roseus</name>
    <dbReference type="NCBI Taxonomy" id="2601869"/>
    <lineage>
        <taxon>Bacteria</taxon>
        <taxon>Pseudomonadati</taxon>
        <taxon>Pseudomonadota</taxon>
        <taxon>Alphaproteobacteria</taxon>
        <taxon>Rhodobacterales</taxon>
        <taxon>Roseobacteraceae</taxon>
        <taxon>Litoreibacter</taxon>
    </lineage>
</organism>
<evidence type="ECO:0000259" key="2">
    <source>
        <dbReference type="Pfam" id="PF25917"/>
    </source>
</evidence>
<dbReference type="GO" id="GO:0015562">
    <property type="term" value="F:efflux transmembrane transporter activity"/>
    <property type="evidence" value="ECO:0007669"/>
    <property type="project" value="TreeGrafter"/>
</dbReference>
<protein>
    <submittedName>
        <fullName evidence="3">RND transporter MFP subunit</fullName>
    </submittedName>
</protein>
<proteinExistence type="inferred from homology"/>
<dbReference type="SUPFAM" id="SSF111369">
    <property type="entry name" value="HlyD-like secretion proteins"/>
    <property type="match status" value="1"/>
</dbReference>
<dbReference type="Gene3D" id="2.40.30.170">
    <property type="match status" value="1"/>
</dbReference>
<comment type="similarity">
    <text evidence="1">Belongs to the membrane fusion protein (MFP) (TC 8.A.1) family.</text>
</comment>
<comment type="caution">
    <text evidence="3">The sequence shown here is derived from an EMBL/GenBank/DDBJ whole genome shotgun (WGS) entry which is preliminary data.</text>
</comment>
<dbReference type="InterPro" id="IPR058625">
    <property type="entry name" value="MdtA-like_BSH"/>
</dbReference>
<dbReference type="InterPro" id="IPR006143">
    <property type="entry name" value="RND_pump_MFP"/>
</dbReference>
<reference evidence="3 4" key="1">
    <citation type="submission" date="2019-12" db="EMBL/GenBank/DDBJ databases">
        <title>Litoreibacter badius sp. nov., a novel bacteriochlorophyll a-containing bacterium in the genus Litoreibacter.</title>
        <authorList>
            <person name="Kanamuro M."/>
            <person name="Takabe Y."/>
            <person name="Mori K."/>
            <person name="Takaichi S."/>
            <person name="Hanada S."/>
        </authorList>
    </citation>
    <scope>NUCLEOTIDE SEQUENCE [LARGE SCALE GENOMIC DNA]</scope>
    <source>
        <strain evidence="3 4">K6</strain>
    </source>
</reference>
<sequence length="380" mass="40655">MDPIAKPRSILRRMARKTVSLTLTLGAIGAAGVVVMVASNMIAQRAQAIEPPTAAPSIMVPVSPIQMEDSYAVDRHFVGQIEPRLTAVLSFELSGRLTELLVEEGDTVEQGDVLARLDTDLLESDLKRLTASRAALAAQLVFAERSVERSSSLTDRGFTSEERLDQARANRDELIARIAETEAARDAVAIQIAKSELFAPFSGQIGQRSVDGGETLTVGQAVVTLMETGRPQLRAGLPLSVDTDQLTDAMIRLDGAEVNASLVHVRPDIDPVTRTRTAIFDVDTGARAAFGQTATLTVQSEIPQSGLWVQLDALQEGTGGVWTVLVVDAEGIVRNAAVEVLHIADGRAFVQGTFAEDHRLVAEGAHRVTPGQSVRIREGG</sequence>
<evidence type="ECO:0000313" key="4">
    <source>
        <dbReference type="Proteomes" id="UP000436822"/>
    </source>
</evidence>
<feature type="domain" description="Multidrug resistance protein MdtA-like barrel-sandwich hybrid" evidence="2">
    <location>
        <begin position="93"/>
        <end position="223"/>
    </location>
</feature>
<dbReference type="Gene3D" id="1.10.287.470">
    <property type="entry name" value="Helix hairpin bin"/>
    <property type="match status" value="1"/>
</dbReference>
<dbReference type="Gene3D" id="2.40.420.20">
    <property type="match status" value="1"/>
</dbReference>
<evidence type="ECO:0000313" key="3">
    <source>
        <dbReference type="EMBL" id="GFE63936.1"/>
    </source>
</evidence>
<dbReference type="Gene3D" id="2.40.50.100">
    <property type="match status" value="1"/>
</dbReference>
<name>A0A6N6JCP7_9RHOB</name>
<accession>A0A6N6JCP7</accession>
<dbReference type="Proteomes" id="UP000436822">
    <property type="component" value="Unassembled WGS sequence"/>
</dbReference>
<dbReference type="EMBL" id="BLJE01000001">
    <property type="protein sequence ID" value="GFE63936.1"/>
    <property type="molecule type" value="Genomic_DNA"/>
</dbReference>
<dbReference type="Pfam" id="PF25917">
    <property type="entry name" value="BSH_RND"/>
    <property type="match status" value="1"/>
</dbReference>
<gene>
    <name evidence="3" type="ORF">KIN_10100</name>
</gene>
<dbReference type="PANTHER" id="PTHR30469">
    <property type="entry name" value="MULTIDRUG RESISTANCE PROTEIN MDTA"/>
    <property type="match status" value="1"/>
</dbReference>
<evidence type="ECO:0000256" key="1">
    <source>
        <dbReference type="ARBA" id="ARBA00009477"/>
    </source>
</evidence>
<keyword evidence="4" id="KW-1185">Reference proteome</keyword>
<dbReference type="NCBIfam" id="TIGR01730">
    <property type="entry name" value="RND_mfp"/>
    <property type="match status" value="1"/>
</dbReference>
<dbReference type="PANTHER" id="PTHR30469:SF11">
    <property type="entry name" value="BLL4320 PROTEIN"/>
    <property type="match status" value="1"/>
</dbReference>
<dbReference type="GO" id="GO:1990281">
    <property type="term" value="C:efflux pump complex"/>
    <property type="evidence" value="ECO:0007669"/>
    <property type="project" value="TreeGrafter"/>
</dbReference>